<dbReference type="Pfam" id="PF07715">
    <property type="entry name" value="Plug"/>
    <property type="match status" value="1"/>
</dbReference>
<evidence type="ECO:0000313" key="16">
    <source>
        <dbReference type="EMBL" id="GAM01773.1"/>
    </source>
</evidence>
<dbReference type="InterPro" id="IPR037066">
    <property type="entry name" value="Plug_dom_sf"/>
</dbReference>
<evidence type="ECO:0000256" key="12">
    <source>
        <dbReference type="PROSITE-ProRule" id="PRU01360"/>
    </source>
</evidence>
<sequence>MLNLTARGRRVLGFASLSVIGALGASMPGVAAAQAVRTGGITVPAMPMDRALDMIGRQSGVNVNFDPDAVKGLTSRPVRGAGSAAKAIRTVIGGTGLTVVPAVQGGLVVVNDIVVTAQRDEAETSVLVRQATTSDRNGLGLRNQPRNTQVITAKTIEEQQALNITDILRNAGGVSALGNNPNSGASYTIRGFAAGGLVNGLTTSSQYGVAAGADQPVANIERVEILKGPDAILAGFGNLGGNINVVTKKPSAEERLAVSFDTGSFGLARGVIDANNAVTADKKLSARVIGSKQTMDRNYGGYTGNKDWLFAPSLRYKDRLTDIVIGASLNEATSGIGAFTLFDNKTFRIIDRDPSVPIYSPNQGIRISTRRFYFDATREIVPGVELVARGMHNQTLLTTRAANVGYSRTGVLAADLQGSQQSGSANAIDAFLRVRTHIGDAVKASFNAGYNYGDGGTAQRSGLVYTRIPTLPLGANTSVAVVPWSPFGAVQIRNSGKQEGVYGQALLEFWKFKILGGVRKNWFETTSQTFFAGPSPVNVQRKNGVSPSAGLIFDATNNLSLFANYSRGEQATFTVAKNGSILPNIITTNKEAGVKLDLFHKRATINASYFDIQQDNIILRNPADPTDLSSGPGQRGRGIDLNIAGQLLPGWSVLASLTRTKYALLTVNALQTVVAQQPRDTYSLFSSYRSKITDGLSGGLSTGLYGRSSSYANLLGQYVVPPSRQVDVNGFLSVRGFDINIGIRNIFDRRNYGSASTFTYIPVAEPRNVRLTISKRLF</sequence>
<dbReference type="AlphaFoldDB" id="A0A0A1W8W9"/>
<evidence type="ECO:0000313" key="17">
    <source>
        <dbReference type="Proteomes" id="UP000032305"/>
    </source>
</evidence>
<keyword evidence="17" id="KW-1185">Reference proteome</keyword>
<comment type="caution">
    <text evidence="16">The sequence shown here is derived from an EMBL/GenBank/DDBJ whole genome shotgun (WGS) entry which is preliminary data.</text>
</comment>
<dbReference type="Gene3D" id="3.55.50.30">
    <property type="match status" value="1"/>
</dbReference>
<evidence type="ECO:0000256" key="6">
    <source>
        <dbReference type="ARBA" id="ARBA00022729"/>
    </source>
</evidence>
<evidence type="ECO:0000256" key="14">
    <source>
        <dbReference type="SAM" id="SignalP"/>
    </source>
</evidence>
<protein>
    <submittedName>
        <fullName evidence="16">Putative TonB-dependent receptor</fullName>
    </submittedName>
</protein>
<keyword evidence="5 12" id="KW-0812">Transmembrane</keyword>
<evidence type="ECO:0000256" key="2">
    <source>
        <dbReference type="ARBA" id="ARBA00022448"/>
    </source>
</evidence>
<evidence type="ECO:0000256" key="11">
    <source>
        <dbReference type="ARBA" id="ARBA00023237"/>
    </source>
</evidence>
<evidence type="ECO:0000256" key="10">
    <source>
        <dbReference type="ARBA" id="ARBA00023136"/>
    </source>
</evidence>
<dbReference type="PANTHER" id="PTHR32552:SF68">
    <property type="entry name" value="FERRICHROME OUTER MEMBRANE TRANSPORTER_PHAGE RECEPTOR"/>
    <property type="match status" value="1"/>
</dbReference>
<evidence type="ECO:0000256" key="9">
    <source>
        <dbReference type="ARBA" id="ARBA00023077"/>
    </source>
</evidence>
<evidence type="ECO:0000256" key="5">
    <source>
        <dbReference type="ARBA" id="ARBA00022692"/>
    </source>
</evidence>
<keyword evidence="10 12" id="KW-0472">Membrane</keyword>
<dbReference type="Proteomes" id="UP000032305">
    <property type="component" value="Unassembled WGS sequence"/>
</dbReference>
<gene>
    <name evidence="16" type="ORF">SP5_069_00170</name>
</gene>
<dbReference type="eggNOG" id="COG4773">
    <property type="taxonomic scope" value="Bacteria"/>
</dbReference>
<evidence type="ECO:0000256" key="4">
    <source>
        <dbReference type="ARBA" id="ARBA00022496"/>
    </source>
</evidence>
<evidence type="ECO:0000259" key="15">
    <source>
        <dbReference type="SMART" id="SM00965"/>
    </source>
</evidence>
<dbReference type="InterPro" id="IPR012910">
    <property type="entry name" value="Plug_dom"/>
</dbReference>
<dbReference type="InterPro" id="IPR000531">
    <property type="entry name" value="Beta-barrel_TonB"/>
</dbReference>
<comment type="subcellular location">
    <subcellularLocation>
        <location evidence="1 12">Cell outer membrane</location>
        <topology evidence="1 12">Multi-pass membrane protein</topology>
    </subcellularLocation>
</comment>
<evidence type="ECO:0000256" key="3">
    <source>
        <dbReference type="ARBA" id="ARBA00022452"/>
    </source>
</evidence>
<keyword evidence="6 14" id="KW-0732">Signal</keyword>
<dbReference type="RefSeq" id="WP_084220678.1">
    <property type="nucleotide sequence ID" value="NZ_BBPI01000069.1"/>
</dbReference>
<evidence type="ECO:0000256" key="8">
    <source>
        <dbReference type="ARBA" id="ARBA00023065"/>
    </source>
</evidence>
<dbReference type="InterPro" id="IPR039426">
    <property type="entry name" value="TonB-dep_rcpt-like"/>
</dbReference>
<accession>A0A0A1W8W9</accession>
<dbReference type="SMART" id="SM00965">
    <property type="entry name" value="STN"/>
    <property type="match status" value="1"/>
</dbReference>
<dbReference type="EMBL" id="BBPI01000069">
    <property type="protein sequence ID" value="GAM01773.1"/>
    <property type="molecule type" value="Genomic_DNA"/>
</dbReference>
<feature type="domain" description="Secretin/TonB short N-terminal" evidence="15">
    <location>
        <begin position="61"/>
        <end position="112"/>
    </location>
</feature>
<dbReference type="Pfam" id="PF00593">
    <property type="entry name" value="TonB_dep_Rec_b-barrel"/>
    <property type="match status" value="1"/>
</dbReference>
<keyword evidence="2 12" id="KW-0813">Transport</keyword>
<keyword evidence="8" id="KW-0406">Ion transport</keyword>
<dbReference type="PANTHER" id="PTHR32552">
    <property type="entry name" value="FERRICHROME IRON RECEPTOR-RELATED"/>
    <property type="match status" value="1"/>
</dbReference>
<dbReference type="SUPFAM" id="SSF56935">
    <property type="entry name" value="Porins"/>
    <property type="match status" value="1"/>
</dbReference>
<comment type="similarity">
    <text evidence="12 13">Belongs to the TonB-dependent receptor family.</text>
</comment>
<dbReference type="Gene3D" id="2.170.130.10">
    <property type="entry name" value="TonB-dependent receptor, plug domain"/>
    <property type="match status" value="1"/>
</dbReference>
<dbReference type="GO" id="GO:0015344">
    <property type="term" value="F:siderophore uptake transmembrane transporter activity"/>
    <property type="evidence" value="ECO:0007669"/>
    <property type="project" value="TreeGrafter"/>
</dbReference>
<dbReference type="InterPro" id="IPR011662">
    <property type="entry name" value="Secretin/TonB_short_N"/>
</dbReference>
<dbReference type="GO" id="GO:0009279">
    <property type="term" value="C:cell outer membrane"/>
    <property type="evidence" value="ECO:0007669"/>
    <property type="project" value="UniProtKB-SubCell"/>
</dbReference>
<dbReference type="PROSITE" id="PS52016">
    <property type="entry name" value="TONB_DEPENDENT_REC_3"/>
    <property type="match status" value="1"/>
</dbReference>
<feature type="signal peptide" evidence="14">
    <location>
        <begin position="1"/>
        <end position="31"/>
    </location>
</feature>
<dbReference type="OrthoDB" id="9760333at2"/>
<keyword evidence="9 13" id="KW-0798">TonB box</keyword>
<proteinExistence type="inferred from homology"/>
<evidence type="ECO:0000256" key="13">
    <source>
        <dbReference type="RuleBase" id="RU003357"/>
    </source>
</evidence>
<evidence type="ECO:0000256" key="1">
    <source>
        <dbReference type="ARBA" id="ARBA00004571"/>
    </source>
</evidence>
<keyword evidence="3 12" id="KW-1134">Transmembrane beta strand</keyword>
<keyword evidence="11 12" id="KW-0998">Cell outer membrane</keyword>
<name>A0A0A1W8W9_9SPHN</name>
<keyword evidence="7" id="KW-0408">Iron</keyword>
<dbReference type="InterPro" id="IPR036942">
    <property type="entry name" value="Beta-barrel_TonB_sf"/>
</dbReference>
<dbReference type="CDD" id="cd01347">
    <property type="entry name" value="ligand_gated_channel"/>
    <property type="match status" value="1"/>
</dbReference>
<organism evidence="16 17">
    <name type="scientific">Sphingomonas parapaucimobilis NBRC 15100</name>
    <dbReference type="NCBI Taxonomy" id="1219049"/>
    <lineage>
        <taxon>Bacteria</taxon>
        <taxon>Pseudomonadati</taxon>
        <taxon>Pseudomonadota</taxon>
        <taxon>Alphaproteobacteria</taxon>
        <taxon>Sphingomonadales</taxon>
        <taxon>Sphingomonadaceae</taxon>
        <taxon>Sphingomonas</taxon>
    </lineage>
</organism>
<keyword evidence="4" id="KW-0410">Iron transport</keyword>
<reference evidence="16 17" key="1">
    <citation type="submission" date="2014-11" db="EMBL/GenBank/DDBJ databases">
        <title>Whole genome shotgun sequence of Sphingomonas parapaucimobilis NBRC 15100.</title>
        <authorList>
            <person name="Katano-Makiyama Y."/>
            <person name="Hosoyama A."/>
            <person name="Hashimoto M."/>
            <person name="Hosoyama Y."/>
            <person name="Noguchi M."/>
            <person name="Numata M."/>
            <person name="Tsuchikane K."/>
            <person name="Hirakata S."/>
            <person name="Uohara A."/>
            <person name="Shimodaira J."/>
            <person name="Ohji S."/>
            <person name="Ichikawa N."/>
            <person name="Kimura A."/>
            <person name="Yamazoe A."/>
            <person name="Fujita N."/>
        </authorList>
    </citation>
    <scope>NUCLEOTIDE SEQUENCE [LARGE SCALE GENOMIC DNA]</scope>
    <source>
        <strain evidence="16 17">NBRC 15100</strain>
    </source>
</reference>
<dbReference type="Gene3D" id="2.40.170.20">
    <property type="entry name" value="TonB-dependent receptor, beta-barrel domain"/>
    <property type="match status" value="1"/>
</dbReference>
<evidence type="ECO:0000256" key="7">
    <source>
        <dbReference type="ARBA" id="ARBA00023004"/>
    </source>
</evidence>
<keyword evidence="16" id="KW-0675">Receptor</keyword>
<feature type="chain" id="PRO_5001981904" evidence="14">
    <location>
        <begin position="32"/>
        <end position="778"/>
    </location>
</feature>